<evidence type="ECO:0000259" key="1">
    <source>
        <dbReference type="PROSITE" id="PS51886"/>
    </source>
</evidence>
<gene>
    <name evidence="2" type="ORF">RhiirC2_769178</name>
</gene>
<sequence>RDGNTPAAFHAKCDNKGATIVIAKIKNSEQIVGGYNPLQWDSSGLWHSTFDSFIYFFADVKNIVTAKVSYSNGNKYSIGNNPSYAPLFGGGWDLYHDGNGVWYSNNNRNNSYPRIDDQNAKSRKYERMGLNTNILEIGFGDFRKVYHVKWKNSKDHSPMSIQKRFINQRRKDSPDENSDVYSIGVLL</sequence>
<proteinExistence type="predicted"/>
<dbReference type="Pfam" id="PF07534">
    <property type="entry name" value="TLD"/>
    <property type="match status" value="1"/>
</dbReference>
<dbReference type="InterPro" id="IPR006571">
    <property type="entry name" value="TLDc_dom"/>
</dbReference>
<accession>A0A2N1NZQ1</accession>
<dbReference type="PROSITE" id="PS51886">
    <property type="entry name" value="TLDC"/>
    <property type="match status" value="1"/>
</dbReference>
<feature type="domain" description="TLDc" evidence="1">
    <location>
        <begin position="1"/>
        <end position="131"/>
    </location>
</feature>
<evidence type="ECO:0000313" key="2">
    <source>
        <dbReference type="EMBL" id="PKK79387.1"/>
    </source>
</evidence>
<name>A0A2N1NZQ1_9GLOM</name>
<reference evidence="2 3" key="2">
    <citation type="submission" date="2017-10" db="EMBL/GenBank/DDBJ databases">
        <title>Extensive intraspecific genome diversity in a model arbuscular mycorrhizal fungus.</title>
        <authorList>
            <person name="Chen E.C.H."/>
            <person name="Morin E."/>
            <person name="Baudet D."/>
            <person name="Noel J."/>
            <person name="Ndikumana S."/>
            <person name="Charron P."/>
            <person name="St-Onge C."/>
            <person name="Giorgi J."/>
            <person name="Grigoriev I.V."/>
            <person name="Roux C."/>
            <person name="Martin F.M."/>
            <person name="Corradi N."/>
        </authorList>
    </citation>
    <scope>NUCLEOTIDE SEQUENCE [LARGE SCALE GENOMIC DNA]</scope>
    <source>
        <strain evidence="2 3">C2</strain>
    </source>
</reference>
<protein>
    <recommendedName>
        <fullName evidence="1">TLDc domain-containing protein</fullName>
    </recommendedName>
</protein>
<dbReference type="EMBL" id="LLXL01000047">
    <property type="protein sequence ID" value="PKK79387.1"/>
    <property type="molecule type" value="Genomic_DNA"/>
</dbReference>
<organism evidence="2 3">
    <name type="scientific">Rhizophagus irregularis</name>
    <dbReference type="NCBI Taxonomy" id="588596"/>
    <lineage>
        <taxon>Eukaryota</taxon>
        <taxon>Fungi</taxon>
        <taxon>Fungi incertae sedis</taxon>
        <taxon>Mucoromycota</taxon>
        <taxon>Glomeromycotina</taxon>
        <taxon>Glomeromycetes</taxon>
        <taxon>Glomerales</taxon>
        <taxon>Glomeraceae</taxon>
        <taxon>Rhizophagus</taxon>
    </lineage>
</organism>
<dbReference type="VEuPathDB" id="FungiDB:FUN_002705"/>
<comment type="caution">
    <text evidence="2">The sequence shown here is derived from an EMBL/GenBank/DDBJ whole genome shotgun (WGS) entry which is preliminary data.</text>
</comment>
<reference evidence="2 3" key="1">
    <citation type="submission" date="2016-04" db="EMBL/GenBank/DDBJ databases">
        <title>Genome analyses suggest a sexual origin of heterokaryosis in a supposedly ancient asexual fungus.</title>
        <authorList>
            <person name="Ropars J."/>
            <person name="Sedzielewska K."/>
            <person name="Noel J."/>
            <person name="Charron P."/>
            <person name="Farinelli L."/>
            <person name="Marton T."/>
            <person name="Kruger M."/>
            <person name="Pelin A."/>
            <person name="Brachmann A."/>
            <person name="Corradi N."/>
        </authorList>
    </citation>
    <scope>NUCLEOTIDE SEQUENCE [LARGE SCALE GENOMIC DNA]</scope>
    <source>
        <strain evidence="2 3">C2</strain>
    </source>
</reference>
<dbReference type="VEuPathDB" id="FungiDB:RhiirA1_468994"/>
<dbReference type="Proteomes" id="UP000233469">
    <property type="component" value="Unassembled WGS sequence"/>
</dbReference>
<feature type="non-terminal residue" evidence="2">
    <location>
        <position position="1"/>
    </location>
</feature>
<evidence type="ECO:0000313" key="3">
    <source>
        <dbReference type="Proteomes" id="UP000233469"/>
    </source>
</evidence>
<dbReference type="AlphaFoldDB" id="A0A2N1NZQ1"/>